<feature type="compositionally biased region" description="Basic and acidic residues" evidence="1">
    <location>
        <begin position="154"/>
        <end position="167"/>
    </location>
</feature>
<dbReference type="EMBL" id="RXGB01000996">
    <property type="protein sequence ID" value="TMX00843.1"/>
    <property type="molecule type" value="Genomic_DNA"/>
</dbReference>
<feature type="region of interest" description="Disordered" evidence="1">
    <location>
        <begin position="33"/>
        <end position="58"/>
    </location>
</feature>
<feature type="region of interest" description="Disordered" evidence="1">
    <location>
        <begin position="250"/>
        <end position="291"/>
    </location>
</feature>
<name>A0A6N2BZP6_SOLCI</name>
<dbReference type="AlphaFoldDB" id="A0A6N2BZP6"/>
<sequence length="291" mass="33007">MKCLVETSRFPMSSPKISWRLDTFLDQENVIEEVPPQESSKPQKPPVPQMPPMPQGPQATYVEGDMTNVEIRADLRILTHLMMTQAHVVTNHVGAHANLGFGPQSNYSNLRMNKFVIGVSSLVEKEYCTTILLSNMDIYRLMVYDQQIEESNLREINRDGNRPRVDEPSQPNPKKRFYNEDPSMGNKDRTSELKVIPILVKACLTGPHDRPNDEASGARHTVSPGRREARQFRVRVSGVARGVLRGHKMRDFPNHKEKGNEVNQAHHDGLDPNAPKRNHFYELGAKEATDP</sequence>
<gene>
    <name evidence="2" type="ORF">EJD97_025840</name>
</gene>
<reference evidence="2" key="1">
    <citation type="submission" date="2019-05" db="EMBL/GenBank/DDBJ databases">
        <title>The de novo reference genome and transcriptome assemblies of the wild tomato species Solanum chilense.</title>
        <authorList>
            <person name="Stam R."/>
            <person name="Nosenko T."/>
            <person name="Hoerger A.C."/>
            <person name="Stephan W."/>
            <person name="Seidel M.A."/>
            <person name="Kuhn J.M.M."/>
            <person name="Haberer G."/>
            <person name="Tellier A."/>
        </authorList>
    </citation>
    <scope>NUCLEOTIDE SEQUENCE</scope>
    <source>
        <tissue evidence="2">Mature leaves</tissue>
    </source>
</reference>
<comment type="caution">
    <text evidence="2">The sequence shown here is derived from an EMBL/GenBank/DDBJ whole genome shotgun (WGS) entry which is preliminary data.</text>
</comment>
<organism evidence="2">
    <name type="scientific">Solanum chilense</name>
    <name type="common">Tomato</name>
    <name type="synonym">Lycopersicon chilense</name>
    <dbReference type="NCBI Taxonomy" id="4083"/>
    <lineage>
        <taxon>Eukaryota</taxon>
        <taxon>Viridiplantae</taxon>
        <taxon>Streptophyta</taxon>
        <taxon>Embryophyta</taxon>
        <taxon>Tracheophyta</taxon>
        <taxon>Spermatophyta</taxon>
        <taxon>Magnoliopsida</taxon>
        <taxon>eudicotyledons</taxon>
        <taxon>Gunneridae</taxon>
        <taxon>Pentapetalae</taxon>
        <taxon>asterids</taxon>
        <taxon>lamiids</taxon>
        <taxon>Solanales</taxon>
        <taxon>Solanaceae</taxon>
        <taxon>Solanoideae</taxon>
        <taxon>Solaneae</taxon>
        <taxon>Solanum</taxon>
        <taxon>Solanum subgen. Lycopersicon</taxon>
    </lineage>
</organism>
<protein>
    <submittedName>
        <fullName evidence="2">Uncharacterized protein</fullName>
    </submittedName>
</protein>
<feature type="compositionally biased region" description="Basic and acidic residues" evidence="1">
    <location>
        <begin position="207"/>
        <end position="217"/>
    </location>
</feature>
<accession>A0A6N2BZP6</accession>
<evidence type="ECO:0000256" key="1">
    <source>
        <dbReference type="SAM" id="MobiDB-lite"/>
    </source>
</evidence>
<evidence type="ECO:0000313" key="2">
    <source>
        <dbReference type="EMBL" id="TMX00843.1"/>
    </source>
</evidence>
<feature type="compositionally biased region" description="Pro residues" evidence="1">
    <location>
        <begin position="43"/>
        <end position="55"/>
    </location>
</feature>
<feature type="region of interest" description="Disordered" evidence="1">
    <location>
        <begin position="205"/>
        <end position="230"/>
    </location>
</feature>
<feature type="compositionally biased region" description="Basic and acidic residues" evidence="1">
    <location>
        <begin position="250"/>
        <end position="270"/>
    </location>
</feature>
<proteinExistence type="predicted"/>
<feature type="region of interest" description="Disordered" evidence="1">
    <location>
        <begin position="154"/>
        <end position="191"/>
    </location>
</feature>